<accession>A0A8S3DAI4</accession>
<dbReference type="EMBL" id="CAJOBH010061533">
    <property type="protein sequence ID" value="CAF4427392.1"/>
    <property type="molecule type" value="Genomic_DNA"/>
</dbReference>
<feature type="non-terminal residue" evidence="2">
    <location>
        <position position="24"/>
    </location>
</feature>
<gene>
    <name evidence="1" type="ORF">BYL167_LOCUS32735</name>
    <name evidence="2" type="ORF">GIL414_LOCUS56655</name>
</gene>
<sequence>MVGSADVSFKIRLEALALAHESYC</sequence>
<dbReference type="EMBL" id="CAJOBJ010203942">
    <property type="protein sequence ID" value="CAF4991414.1"/>
    <property type="molecule type" value="Genomic_DNA"/>
</dbReference>
<comment type="caution">
    <text evidence="2">The sequence shown here is derived from an EMBL/GenBank/DDBJ whole genome shotgun (WGS) entry which is preliminary data.</text>
</comment>
<proteinExistence type="predicted"/>
<evidence type="ECO:0000313" key="2">
    <source>
        <dbReference type="EMBL" id="CAF4991414.1"/>
    </source>
</evidence>
<protein>
    <submittedName>
        <fullName evidence="2">Uncharacterized protein</fullName>
    </submittedName>
</protein>
<evidence type="ECO:0000313" key="1">
    <source>
        <dbReference type="EMBL" id="CAF4427392.1"/>
    </source>
</evidence>
<reference evidence="2" key="1">
    <citation type="submission" date="2021-02" db="EMBL/GenBank/DDBJ databases">
        <authorList>
            <person name="Nowell W R."/>
        </authorList>
    </citation>
    <scope>NUCLEOTIDE SEQUENCE</scope>
</reference>
<name>A0A8S3DAI4_9BILA</name>
<dbReference type="Proteomes" id="UP000681967">
    <property type="component" value="Unassembled WGS sequence"/>
</dbReference>
<dbReference type="AlphaFoldDB" id="A0A8S3DAI4"/>
<evidence type="ECO:0000313" key="3">
    <source>
        <dbReference type="Proteomes" id="UP000681720"/>
    </source>
</evidence>
<organism evidence="2 3">
    <name type="scientific">Rotaria magnacalcarata</name>
    <dbReference type="NCBI Taxonomy" id="392030"/>
    <lineage>
        <taxon>Eukaryota</taxon>
        <taxon>Metazoa</taxon>
        <taxon>Spiralia</taxon>
        <taxon>Gnathifera</taxon>
        <taxon>Rotifera</taxon>
        <taxon>Eurotatoria</taxon>
        <taxon>Bdelloidea</taxon>
        <taxon>Philodinida</taxon>
        <taxon>Philodinidae</taxon>
        <taxon>Rotaria</taxon>
    </lineage>
</organism>
<dbReference type="Proteomes" id="UP000681720">
    <property type="component" value="Unassembled WGS sequence"/>
</dbReference>